<dbReference type="EMBL" id="JGCY01000358">
    <property type="protein sequence ID" value="EXY73396.1"/>
    <property type="molecule type" value="Genomic_DNA"/>
</dbReference>
<gene>
    <name evidence="1" type="ORF">M124_2831</name>
</gene>
<sequence>MNSFIFYAKVRLIFTFRAKIRKKLTVSYRIKEEGCKQGI</sequence>
<dbReference type="PATRIC" id="fig|1339315.3.peg.3518"/>
<evidence type="ECO:0000313" key="1">
    <source>
        <dbReference type="EMBL" id="EXY73396.1"/>
    </source>
</evidence>
<reference evidence="1 2" key="1">
    <citation type="submission" date="2014-02" db="EMBL/GenBank/DDBJ databases">
        <authorList>
            <person name="Sears C."/>
            <person name="Carroll K."/>
            <person name="Sack B.R."/>
            <person name="Qadri F."/>
            <person name="Myers L.L."/>
            <person name="Chung G.-T."/>
            <person name="Escheverria P."/>
            <person name="Fraser C.M."/>
            <person name="Sadzewicz L."/>
            <person name="Shefchek K.A."/>
            <person name="Tallon L."/>
            <person name="Das S.P."/>
            <person name="Daugherty S."/>
            <person name="Mongodin E.F."/>
        </authorList>
    </citation>
    <scope>NUCLEOTIDE SEQUENCE [LARGE SCALE GENOMIC DNA]</scope>
    <source>
        <strain evidence="2">3988T(B)14</strain>
    </source>
</reference>
<accession>A0A015TRV4</accession>
<dbReference type="AlphaFoldDB" id="A0A015TRV4"/>
<comment type="caution">
    <text evidence="1">The sequence shown here is derived from an EMBL/GenBank/DDBJ whole genome shotgun (WGS) entry which is preliminary data.</text>
</comment>
<protein>
    <submittedName>
        <fullName evidence="1">Uncharacterized protein</fullName>
    </submittedName>
</protein>
<name>A0A015TRV4_BACFG</name>
<dbReference type="Proteomes" id="UP000020529">
    <property type="component" value="Unassembled WGS sequence"/>
</dbReference>
<evidence type="ECO:0000313" key="2">
    <source>
        <dbReference type="Proteomes" id="UP000020529"/>
    </source>
</evidence>
<organism evidence="1 2">
    <name type="scientific">Bacteroides fragilis str. 3988T(B)14</name>
    <dbReference type="NCBI Taxonomy" id="1339315"/>
    <lineage>
        <taxon>Bacteria</taxon>
        <taxon>Pseudomonadati</taxon>
        <taxon>Bacteroidota</taxon>
        <taxon>Bacteroidia</taxon>
        <taxon>Bacteroidales</taxon>
        <taxon>Bacteroidaceae</taxon>
        <taxon>Bacteroides</taxon>
    </lineage>
</organism>
<proteinExistence type="predicted"/>